<protein>
    <submittedName>
        <fullName evidence="2">Transcriptional regulator, AbrB family</fullName>
    </submittedName>
</protein>
<dbReference type="PROSITE" id="PS51740">
    <property type="entry name" value="SPOVT_ABRB"/>
    <property type="match status" value="1"/>
</dbReference>
<dbReference type="AlphaFoldDB" id="D7D8C0"/>
<dbReference type="InterPro" id="IPR007159">
    <property type="entry name" value="SpoVT-AbrB_dom"/>
</dbReference>
<dbReference type="PANTHER" id="PTHR34860">
    <property type="entry name" value="REPRESSOR-LIKE PROTEIN SSO7C3"/>
    <property type="match status" value="1"/>
</dbReference>
<dbReference type="PANTHER" id="PTHR34860:SF7">
    <property type="entry name" value="TRANSCRIPTION REGULATOR, SPOVT_ABRB FAMILY"/>
    <property type="match status" value="1"/>
</dbReference>
<dbReference type="RefSeq" id="WP_013143214.1">
    <property type="nucleotide sequence ID" value="NC_014205.1"/>
</dbReference>
<evidence type="ECO:0000259" key="1">
    <source>
        <dbReference type="PROSITE" id="PS51740"/>
    </source>
</evidence>
<proteinExistence type="predicted"/>
<reference evidence="2 3" key="2">
    <citation type="journal article" date="2011" name="Stand. Genomic Sci.">
        <title>Complete genome sequence of Staphylothermus hellenicus P8.</title>
        <authorList>
            <person name="Anderson I."/>
            <person name="Wirth R."/>
            <person name="Lucas S."/>
            <person name="Copeland A."/>
            <person name="Lapidus A."/>
            <person name="Cheng J.F."/>
            <person name="Goodwin L."/>
            <person name="Pitluck S."/>
            <person name="Davenport K."/>
            <person name="Detter J.C."/>
            <person name="Han C."/>
            <person name="Tapia R."/>
            <person name="Land M."/>
            <person name="Hauser L."/>
            <person name="Pati A."/>
            <person name="Mikhailova N."/>
            <person name="Woyke T."/>
            <person name="Klenk H.P."/>
            <person name="Kyrpides N."/>
            <person name="Ivanova N."/>
        </authorList>
    </citation>
    <scope>NUCLEOTIDE SEQUENCE [LARGE SCALE GENOMIC DNA]</scope>
    <source>
        <strain evidence="3">DSM 12710 / JCM 10830 / BK20S6-10-b1 / P8</strain>
    </source>
</reference>
<dbReference type="SUPFAM" id="SSF89447">
    <property type="entry name" value="AbrB/MazE/MraZ-like"/>
    <property type="match status" value="1"/>
</dbReference>
<dbReference type="STRING" id="591019.Shell_0908"/>
<evidence type="ECO:0000313" key="2">
    <source>
        <dbReference type="EMBL" id="ADI32016.1"/>
    </source>
</evidence>
<dbReference type="HOGENOM" id="CLU_158484_13_0_2"/>
<dbReference type="SMART" id="SM00966">
    <property type="entry name" value="SpoVT_AbrB"/>
    <property type="match status" value="1"/>
</dbReference>
<dbReference type="Pfam" id="PF04014">
    <property type="entry name" value="MazE_antitoxin"/>
    <property type="match status" value="1"/>
</dbReference>
<dbReference type="Gene3D" id="2.10.260.10">
    <property type="match status" value="1"/>
</dbReference>
<dbReference type="GeneID" id="9234197"/>
<dbReference type="InterPro" id="IPR052975">
    <property type="entry name" value="Repressor-like_regulatory"/>
</dbReference>
<dbReference type="KEGG" id="shc:Shell_0908"/>
<dbReference type="OrthoDB" id="28233at2157"/>
<evidence type="ECO:0000313" key="3">
    <source>
        <dbReference type="Proteomes" id="UP000002573"/>
    </source>
</evidence>
<dbReference type="Proteomes" id="UP000002573">
    <property type="component" value="Chromosome"/>
</dbReference>
<name>D7D8C0_STAHD</name>
<reference evidence="3" key="1">
    <citation type="submission" date="2010-05" db="EMBL/GenBank/DDBJ databases">
        <title>Complete sequence of Staphylothermus hellenicus DSM 12710.</title>
        <authorList>
            <consortium name="US DOE Joint Genome Institute"/>
            <person name="Lucas S."/>
            <person name="Copeland A."/>
            <person name="Lapidus A."/>
            <person name="Cheng J.-F."/>
            <person name="Bruce D."/>
            <person name="Goodwin L."/>
            <person name="Pitluck S."/>
            <person name="Davenport K."/>
            <person name="Detter J.C."/>
            <person name="Han C."/>
            <person name="Tapia R."/>
            <person name="Larimer F."/>
            <person name="Land M."/>
            <person name="Hauser L."/>
            <person name="Kyrpides N."/>
            <person name="Mikhailova N."/>
            <person name="Anderson I.J."/>
            <person name="Woyke T."/>
        </authorList>
    </citation>
    <scope>NUCLEOTIDE SEQUENCE [LARGE SCALE GENOMIC DNA]</scope>
    <source>
        <strain evidence="3">DSM 12710 / JCM 10830 / BK20S6-10-b1 / P8</strain>
    </source>
</reference>
<feature type="domain" description="SpoVT-AbrB" evidence="1">
    <location>
        <begin position="2"/>
        <end position="47"/>
    </location>
</feature>
<dbReference type="InterPro" id="IPR037914">
    <property type="entry name" value="SpoVT-AbrB_sf"/>
</dbReference>
<keyword evidence="3" id="KW-1185">Reference proteome</keyword>
<dbReference type="eggNOG" id="arCOG00823">
    <property type="taxonomic scope" value="Archaea"/>
</dbReference>
<sequence length="81" mass="9336">MSVVVRVDSKGRIVIPKNIREALGIREKQLLMLRIVDGKIVLEPIGDVADKYYGVVRVEKWPSDLDEFLAGAVREWWRRST</sequence>
<accession>D7D8C0</accession>
<dbReference type="GO" id="GO:0003677">
    <property type="term" value="F:DNA binding"/>
    <property type="evidence" value="ECO:0007669"/>
    <property type="project" value="InterPro"/>
</dbReference>
<dbReference type="NCBIfam" id="TIGR01439">
    <property type="entry name" value="lp_hng_hel_AbrB"/>
    <property type="match status" value="1"/>
</dbReference>
<dbReference type="EMBL" id="CP002051">
    <property type="protein sequence ID" value="ADI32016.1"/>
    <property type="molecule type" value="Genomic_DNA"/>
</dbReference>
<organism evidence="2 3">
    <name type="scientific">Staphylothermus hellenicus (strain DSM 12710 / JCM 10830 / BK20S6-10-b1 / P8)</name>
    <dbReference type="NCBI Taxonomy" id="591019"/>
    <lineage>
        <taxon>Archaea</taxon>
        <taxon>Thermoproteota</taxon>
        <taxon>Thermoprotei</taxon>
        <taxon>Desulfurococcales</taxon>
        <taxon>Desulfurococcaceae</taxon>
        <taxon>Staphylothermus</taxon>
    </lineage>
</organism>
<gene>
    <name evidence="2" type="ordered locus">Shell_0908</name>
</gene>